<dbReference type="Gene3D" id="3.60.10.10">
    <property type="entry name" value="Endonuclease/exonuclease/phosphatase"/>
    <property type="match status" value="1"/>
</dbReference>
<gene>
    <name evidence="1" type="ORF">PLOB_00025308</name>
</gene>
<dbReference type="Proteomes" id="UP001159405">
    <property type="component" value="Unassembled WGS sequence"/>
</dbReference>
<dbReference type="SUPFAM" id="SSF56219">
    <property type="entry name" value="DNase I-like"/>
    <property type="match status" value="1"/>
</dbReference>
<evidence type="ECO:0000313" key="1">
    <source>
        <dbReference type="EMBL" id="CAH3034789.1"/>
    </source>
</evidence>
<reference evidence="1 2" key="1">
    <citation type="submission" date="2022-05" db="EMBL/GenBank/DDBJ databases">
        <authorList>
            <consortium name="Genoscope - CEA"/>
            <person name="William W."/>
        </authorList>
    </citation>
    <scope>NUCLEOTIDE SEQUENCE [LARGE SCALE GENOMIC DNA]</scope>
</reference>
<evidence type="ECO:0000313" key="2">
    <source>
        <dbReference type="Proteomes" id="UP001159405"/>
    </source>
</evidence>
<comment type="caution">
    <text evidence="1">The sequence shown here is derived from an EMBL/GenBank/DDBJ whole genome shotgun (WGS) entry which is preliminary data.</text>
</comment>
<name>A0ABN8MS88_9CNID</name>
<dbReference type="InterPro" id="IPR036691">
    <property type="entry name" value="Endo/exonu/phosph_ase_sf"/>
</dbReference>
<keyword evidence="2" id="KW-1185">Reference proteome</keyword>
<feature type="non-terminal residue" evidence="1">
    <location>
        <position position="1"/>
    </location>
</feature>
<accession>A0ABN8MS88</accession>
<dbReference type="EMBL" id="CALNXK010000003">
    <property type="protein sequence ID" value="CAH3034789.1"/>
    <property type="molecule type" value="Genomic_DNA"/>
</dbReference>
<protein>
    <submittedName>
        <fullName evidence="1">Uncharacterized protein</fullName>
    </submittedName>
</protein>
<sequence>NSGQHGASLSPSNRKNTNLLSVFYTNARRIASKRSFLNLELASNTYDIVLLTETHLDNTATDREIFPKGCTVFRCNRELHGRHGGGILIAIGDSCKAYLRGGLCSNTSKLEFVEIVFPNRKKLTLQSWTKLLRKLHISRAFF</sequence>
<organism evidence="1 2">
    <name type="scientific">Porites lobata</name>
    <dbReference type="NCBI Taxonomy" id="104759"/>
    <lineage>
        <taxon>Eukaryota</taxon>
        <taxon>Metazoa</taxon>
        <taxon>Cnidaria</taxon>
        <taxon>Anthozoa</taxon>
        <taxon>Hexacorallia</taxon>
        <taxon>Scleractinia</taxon>
        <taxon>Fungiina</taxon>
        <taxon>Poritidae</taxon>
        <taxon>Porites</taxon>
    </lineage>
</organism>
<proteinExistence type="predicted"/>